<comment type="caution">
    <text evidence="2">The sequence shown here is derived from an EMBL/GenBank/DDBJ whole genome shotgun (WGS) entry which is preliminary data.</text>
</comment>
<dbReference type="EMBL" id="ML978232">
    <property type="protein sequence ID" value="KAF2027085.1"/>
    <property type="molecule type" value="Genomic_DNA"/>
</dbReference>
<name>A0A9P4H3P3_9PLEO</name>
<protein>
    <submittedName>
        <fullName evidence="2">Uncharacterized protein</fullName>
    </submittedName>
</protein>
<evidence type="ECO:0000256" key="1">
    <source>
        <dbReference type="SAM" id="Coils"/>
    </source>
</evidence>
<evidence type="ECO:0000313" key="2">
    <source>
        <dbReference type="EMBL" id="KAF2027085.1"/>
    </source>
</evidence>
<keyword evidence="1" id="KW-0175">Coiled coil</keyword>
<proteinExistence type="predicted"/>
<dbReference type="AlphaFoldDB" id="A0A9P4H3P3"/>
<evidence type="ECO:0000313" key="3">
    <source>
        <dbReference type="Proteomes" id="UP000799777"/>
    </source>
</evidence>
<organism evidence="2 3">
    <name type="scientific">Setomelanomma holmii</name>
    <dbReference type="NCBI Taxonomy" id="210430"/>
    <lineage>
        <taxon>Eukaryota</taxon>
        <taxon>Fungi</taxon>
        <taxon>Dikarya</taxon>
        <taxon>Ascomycota</taxon>
        <taxon>Pezizomycotina</taxon>
        <taxon>Dothideomycetes</taxon>
        <taxon>Pleosporomycetidae</taxon>
        <taxon>Pleosporales</taxon>
        <taxon>Pleosporineae</taxon>
        <taxon>Phaeosphaeriaceae</taxon>
        <taxon>Setomelanomma</taxon>
    </lineage>
</organism>
<reference evidence="2" key="1">
    <citation type="journal article" date="2020" name="Stud. Mycol.">
        <title>101 Dothideomycetes genomes: a test case for predicting lifestyles and emergence of pathogens.</title>
        <authorList>
            <person name="Haridas S."/>
            <person name="Albert R."/>
            <person name="Binder M."/>
            <person name="Bloem J."/>
            <person name="Labutti K."/>
            <person name="Salamov A."/>
            <person name="Andreopoulos B."/>
            <person name="Baker S."/>
            <person name="Barry K."/>
            <person name="Bills G."/>
            <person name="Bluhm B."/>
            <person name="Cannon C."/>
            <person name="Castanera R."/>
            <person name="Culley D."/>
            <person name="Daum C."/>
            <person name="Ezra D."/>
            <person name="Gonzalez J."/>
            <person name="Henrissat B."/>
            <person name="Kuo A."/>
            <person name="Liang C."/>
            <person name="Lipzen A."/>
            <person name="Lutzoni F."/>
            <person name="Magnuson J."/>
            <person name="Mondo S."/>
            <person name="Nolan M."/>
            <person name="Ohm R."/>
            <person name="Pangilinan J."/>
            <person name="Park H.-J."/>
            <person name="Ramirez L."/>
            <person name="Alfaro M."/>
            <person name="Sun H."/>
            <person name="Tritt A."/>
            <person name="Yoshinaga Y."/>
            <person name="Zwiers L.-H."/>
            <person name="Turgeon B."/>
            <person name="Goodwin S."/>
            <person name="Spatafora J."/>
            <person name="Crous P."/>
            <person name="Grigoriev I."/>
        </authorList>
    </citation>
    <scope>NUCLEOTIDE SEQUENCE</scope>
    <source>
        <strain evidence="2">CBS 110217</strain>
    </source>
</reference>
<feature type="coiled-coil region" evidence="1">
    <location>
        <begin position="148"/>
        <end position="175"/>
    </location>
</feature>
<dbReference type="Proteomes" id="UP000799777">
    <property type="component" value="Unassembled WGS sequence"/>
</dbReference>
<accession>A0A9P4H3P3</accession>
<gene>
    <name evidence="2" type="ORF">EK21DRAFT_115203</name>
</gene>
<keyword evidence="3" id="KW-1185">Reference proteome</keyword>
<sequence length="183" mass="21317">MPSHRTAKLDSEEDFVQVTVQDAEAAQEWHAENMPPYLSSIELAHLASTYPRKVLEANKILHKNEVELRWTGEQDARDLATRIGMMLRFVNAPTSADNSQYYCEVLRMPTAYRWHRPPSWSSLGRIMRVTVRVWTRNLKQVNDAERPIKAISQELEDIKKKLKESTQALHDARHQLLEKTRDL</sequence>